<feature type="transmembrane region" description="Helical" evidence="1">
    <location>
        <begin position="181"/>
        <end position="198"/>
    </location>
</feature>
<gene>
    <name evidence="2" type="ORF">CLV56_1365</name>
</gene>
<feature type="transmembrane region" description="Helical" evidence="1">
    <location>
        <begin position="70"/>
        <end position="90"/>
    </location>
</feature>
<keyword evidence="1" id="KW-1133">Transmembrane helix</keyword>
<keyword evidence="1" id="KW-0472">Membrane</keyword>
<proteinExistence type="predicted"/>
<feature type="transmembrane region" description="Helical" evidence="1">
    <location>
        <begin position="134"/>
        <end position="154"/>
    </location>
</feature>
<evidence type="ECO:0000256" key="1">
    <source>
        <dbReference type="SAM" id="Phobius"/>
    </source>
</evidence>
<feature type="transmembrane region" description="Helical" evidence="1">
    <location>
        <begin position="160"/>
        <end position="176"/>
    </location>
</feature>
<feature type="transmembrane region" description="Helical" evidence="1">
    <location>
        <begin position="204"/>
        <end position="224"/>
    </location>
</feature>
<dbReference type="EMBL" id="PGEZ01000001">
    <property type="protein sequence ID" value="PJJ57144.1"/>
    <property type="molecule type" value="Genomic_DNA"/>
</dbReference>
<dbReference type="Proteomes" id="UP000230842">
    <property type="component" value="Unassembled WGS sequence"/>
</dbReference>
<name>A0A0B2BTZ7_9ACTN</name>
<sequence>MSRVREEARAPLLVQVAPRLVAALLVVALAAASRFGELALAVVLLGVQALAAFAPRPWEERAFVVRPDKALPVVTAGAVTLATTLAPSVLDGAAGHVRVAGSGSLAGAGVGLGVLVIVSFVTRLSRPVAGTVPALADTLLCGVLAVLACGWLAAAGSRPAPLVVGAVLCVVVLVLGRRGYVAFWLVTAAALAGVVVAASEGLPVALGAGALAAVAASARLGVAAGERWGALPPGRWAIGCVLPVALSGPVVFAVSVVGLV</sequence>
<dbReference type="AlphaFoldDB" id="A0A0B2BTZ7"/>
<feature type="transmembrane region" description="Helical" evidence="1">
    <location>
        <begin position="102"/>
        <end position="122"/>
    </location>
</feature>
<accession>A0A0B2BTZ7</accession>
<keyword evidence="3" id="KW-1185">Reference proteome</keyword>
<evidence type="ECO:0000313" key="3">
    <source>
        <dbReference type="Proteomes" id="UP000230842"/>
    </source>
</evidence>
<comment type="caution">
    <text evidence="2">The sequence shown here is derived from an EMBL/GenBank/DDBJ whole genome shotgun (WGS) entry which is preliminary data.</text>
</comment>
<protein>
    <submittedName>
        <fullName evidence="2">Uncharacterized protein</fullName>
    </submittedName>
</protein>
<feature type="transmembrane region" description="Helical" evidence="1">
    <location>
        <begin position="38"/>
        <end position="58"/>
    </location>
</feature>
<keyword evidence="1" id="KW-0812">Transmembrane</keyword>
<feature type="transmembrane region" description="Helical" evidence="1">
    <location>
        <begin position="12"/>
        <end position="32"/>
    </location>
</feature>
<evidence type="ECO:0000313" key="2">
    <source>
        <dbReference type="EMBL" id="PJJ57144.1"/>
    </source>
</evidence>
<feature type="transmembrane region" description="Helical" evidence="1">
    <location>
        <begin position="236"/>
        <end position="259"/>
    </location>
</feature>
<dbReference type="RefSeq" id="WP_039340655.1">
    <property type="nucleotide sequence ID" value="NZ_PGEZ01000001.1"/>
</dbReference>
<reference evidence="2 3" key="1">
    <citation type="submission" date="2017-11" db="EMBL/GenBank/DDBJ databases">
        <title>Genomic Encyclopedia of Archaeal and Bacterial Type Strains, Phase II (KMG-II): From Individual Species to Whole Genera.</title>
        <authorList>
            <person name="Goeker M."/>
        </authorList>
    </citation>
    <scope>NUCLEOTIDE SEQUENCE [LARGE SCALE GENOMIC DNA]</scope>
    <source>
        <strain evidence="2 3">DSM 27763</strain>
    </source>
</reference>
<organism evidence="2 3">
    <name type="scientific">Mumia flava</name>
    <dbReference type="NCBI Taxonomy" id="1348852"/>
    <lineage>
        <taxon>Bacteria</taxon>
        <taxon>Bacillati</taxon>
        <taxon>Actinomycetota</taxon>
        <taxon>Actinomycetes</taxon>
        <taxon>Propionibacteriales</taxon>
        <taxon>Nocardioidaceae</taxon>
        <taxon>Mumia</taxon>
    </lineage>
</organism>